<evidence type="ECO:0000256" key="6">
    <source>
        <dbReference type="ARBA" id="ARBA00022989"/>
    </source>
</evidence>
<evidence type="ECO:0000256" key="8">
    <source>
        <dbReference type="ARBA" id="ARBA00023170"/>
    </source>
</evidence>
<keyword evidence="2" id="KW-1003">Cell membrane</keyword>
<keyword evidence="5" id="KW-0552">Olfaction</keyword>
<evidence type="ECO:0000256" key="2">
    <source>
        <dbReference type="ARBA" id="ARBA00022475"/>
    </source>
</evidence>
<keyword evidence="6 11" id="KW-1133">Transmembrane helix</keyword>
<reference evidence="12 13" key="1">
    <citation type="journal article" date="2024" name="Ann. Entomol. Soc. Am.">
        <title>Genomic analyses of the southern and eastern yellowjacket wasps (Hymenoptera: Vespidae) reveal evolutionary signatures of social life.</title>
        <authorList>
            <person name="Catto M.A."/>
            <person name="Caine P.B."/>
            <person name="Orr S.E."/>
            <person name="Hunt B.G."/>
            <person name="Goodisman M.A.D."/>
        </authorList>
    </citation>
    <scope>NUCLEOTIDE SEQUENCE [LARGE SCALE GENOMIC DNA]</scope>
    <source>
        <strain evidence="12">232</strain>
        <tissue evidence="12">Head and thorax</tissue>
    </source>
</reference>
<comment type="subcellular location">
    <subcellularLocation>
        <location evidence="1">Cell membrane</location>
        <topology evidence="1">Multi-pass membrane protein</topology>
    </subcellularLocation>
</comment>
<sequence>MPSTEEDYIQNEYYAYNHRLFRLIGLWEYQRSSKKLIYVCFINLVLMSAIFEQIYLVIKAERKLNSYREIVEVILPIIGAVSCYYNLISNAAIMKKIFYRINYDWNKLSNKRELIILKNYAKLSRKCTVAMIIVIYLNVGFLMFSPLLSIIRYHFGTISYNELVLPVHFDLPIKNYLDYYLIFWHQCIIISIICTVGAASYSMFIGIILHCCALFNVVVWKINERFKENRNNYTYDIENVNLSEENEWIVDVIEFYKTVIEFVSHYNSLPTTNLFEGFLALLLIMIDYYYVLSFNINKTEGLAKLSFVIGSLFIIFAYFYLGQKLIDHSNKVFLTICQIPFYLLSLRTQKIMLFFTMRSMGVCNLSWQGAIVVSHNLFTMKSLSFAMINAIFMSERELNSIAKLLETTLPTLCSGSCYYNLISNAAIMKKIFYRMRRDWIDLANKPEVIILEKYAKLSRLCTIVIISIWRINERFKENRNNNYCDGDKVKLSEENEWVVGIIRFYKYSIEFVDLMKSFYEATHLCEWSLAMLFITIDYFYVFSTDANTTGVLTKLSYVIPSMFLFFAYFYLGQKLIDHSDNVFLTIVSPLTKLLTKRTIVFETIKNNKRELFELAKSAKDELENELAEEYHEFFREEKENLKGTSSRYNVSHSRKTCQIRLCKENETINCQIPFYSLSLKSQKILLFFIMETMRIRNLSLKGVIVICHSTFSAWLLEEV</sequence>
<feature type="transmembrane region" description="Helical" evidence="11">
    <location>
        <begin position="129"/>
        <end position="155"/>
    </location>
</feature>
<keyword evidence="10" id="KW-0175">Coiled coil</keyword>
<evidence type="ECO:0000256" key="9">
    <source>
        <dbReference type="ARBA" id="ARBA00023224"/>
    </source>
</evidence>
<dbReference type="InterPro" id="IPR004117">
    <property type="entry name" value="7tm6_olfct_rcpt"/>
</dbReference>
<proteinExistence type="predicted"/>
<feature type="transmembrane region" description="Helical" evidence="11">
    <location>
        <begin position="274"/>
        <end position="291"/>
    </location>
</feature>
<dbReference type="PANTHER" id="PTHR21137:SF35">
    <property type="entry name" value="ODORANT RECEPTOR 19A-RELATED"/>
    <property type="match status" value="1"/>
</dbReference>
<feature type="transmembrane region" description="Helical" evidence="11">
    <location>
        <begin position="176"/>
        <end position="198"/>
    </location>
</feature>
<keyword evidence="3" id="KW-0716">Sensory transduction</keyword>
<evidence type="ECO:0000256" key="7">
    <source>
        <dbReference type="ARBA" id="ARBA00023136"/>
    </source>
</evidence>
<dbReference type="GO" id="GO:0007165">
    <property type="term" value="P:signal transduction"/>
    <property type="evidence" value="ECO:0007669"/>
    <property type="project" value="UniProtKB-KW"/>
</dbReference>
<protein>
    <submittedName>
        <fullName evidence="12">Odorant receptor 46a-like isoform X1</fullName>
    </submittedName>
</protein>
<keyword evidence="8" id="KW-0675">Receptor</keyword>
<feature type="transmembrane region" description="Helical" evidence="11">
    <location>
        <begin position="70"/>
        <end position="88"/>
    </location>
</feature>
<feature type="transmembrane region" description="Helical" evidence="11">
    <location>
        <begin position="36"/>
        <end position="58"/>
    </location>
</feature>
<dbReference type="AlphaFoldDB" id="A0ABD2BPC6"/>
<keyword evidence="13" id="KW-1185">Reference proteome</keyword>
<dbReference type="Pfam" id="PF02949">
    <property type="entry name" value="7tm_6"/>
    <property type="match status" value="1"/>
</dbReference>
<keyword evidence="4 11" id="KW-0812">Transmembrane</keyword>
<evidence type="ECO:0000256" key="3">
    <source>
        <dbReference type="ARBA" id="ARBA00022606"/>
    </source>
</evidence>
<evidence type="ECO:0000313" key="13">
    <source>
        <dbReference type="Proteomes" id="UP001607303"/>
    </source>
</evidence>
<name>A0ABD2BPC6_VESMC</name>
<accession>A0ABD2BPC6</accession>
<evidence type="ECO:0000256" key="10">
    <source>
        <dbReference type="SAM" id="Coils"/>
    </source>
</evidence>
<dbReference type="GO" id="GO:0007608">
    <property type="term" value="P:sensory perception of smell"/>
    <property type="evidence" value="ECO:0007669"/>
    <property type="project" value="UniProtKB-KW"/>
</dbReference>
<dbReference type="PANTHER" id="PTHR21137">
    <property type="entry name" value="ODORANT RECEPTOR"/>
    <property type="match status" value="1"/>
</dbReference>
<organism evidence="12 13">
    <name type="scientific">Vespula maculifrons</name>
    <name type="common">Eastern yellow jacket</name>
    <name type="synonym">Wasp</name>
    <dbReference type="NCBI Taxonomy" id="7453"/>
    <lineage>
        <taxon>Eukaryota</taxon>
        <taxon>Metazoa</taxon>
        <taxon>Ecdysozoa</taxon>
        <taxon>Arthropoda</taxon>
        <taxon>Hexapoda</taxon>
        <taxon>Insecta</taxon>
        <taxon>Pterygota</taxon>
        <taxon>Neoptera</taxon>
        <taxon>Endopterygota</taxon>
        <taxon>Hymenoptera</taxon>
        <taxon>Apocrita</taxon>
        <taxon>Aculeata</taxon>
        <taxon>Vespoidea</taxon>
        <taxon>Vespidae</taxon>
        <taxon>Vespinae</taxon>
        <taxon>Vespula</taxon>
    </lineage>
</organism>
<comment type="caution">
    <text evidence="12">The sequence shown here is derived from an EMBL/GenBank/DDBJ whole genome shotgun (WGS) entry which is preliminary data.</text>
</comment>
<feature type="coiled-coil region" evidence="10">
    <location>
        <begin position="601"/>
        <end position="639"/>
    </location>
</feature>
<evidence type="ECO:0000256" key="11">
    <source>
        <dbReference type="SAM" id="Phobius"/>
    </source>
</evidence>
<dbReference type="GO" id="GO:0005886">
    <property type="term" value="C:plasma membrane"/>
    <property type="evidence" value="ECO:0007669"/>
    <property type="project" value="UniProtKB-SubCell"/>
</dbReference>
<evidence type="ECO:0000256" key="1">
    <source>
        <dbReference type="ARBA" id="ARBA00004651"/>
    </source>
</evidence>
<feature type="transmembrane region" description="Helical" evidence="11">
    <location>
        <begin position="303"/>
        <end position="321"/>
    </location>
</feature>
<evidence type="ECO:0000256" key="5">
    <source>
        <dbReference type="ARBA" id="ARBA00022725"/>
    </source>
</evidence>
<evidence type="ECO:0000256" key="4">
    <source>
        <dbReference type="ARBA" id="ARBA00022692"/>
    </source>
</evidence>
<keyword evidence="9" id="KW-0807">Transducer</keyword>
<dbReference type="EMBL" id="JAYRBN010000071">
    <property type="protein sequence ID" value="KAL2734630.1"/>
    <property type="molecule type" value="Genomic_DNA"/>
</dbReference>
<gene>
    <name evidence="12" type="ORF">V1477_013807</name>
</gene>
<keyword evidence="7 11" id="KW-0472">Membrane</keyword>
<evidence type="ECO:0000313" key="12">
    <source>
        <dbReference type="EMBL" id="KAL2734630.1"/>
    </source>
</evidence>
<dbReference type="Proteomes" id="UP001607303">
    <property type="component" value="Unassembled WGS sequence"/>
</dbReference>